<keyword evidence="8" id="KW-0511">Multifunctional enzyme</keyword>
<evidence type="ECO:0000256" key="1">
    <source>
        <dbReference type="ARBA" id="ARBA00001668"/>
    </source>
</evidence>
<dbReference type="GO" id="GO:0016829">
    <property type="term" value="F:lyase activity"/>
    <property type="evidence" value="ECO:0007669"/>
    <property type="project" value="UniProtKB-KW"/>
</dbReference>
<evidence type="ECO:0000256" key="4">
    <source>
        <dbReference type="ARBA" id="ARBA00022801"/>
    </source>
</evidence>
<reference evidence="14 15" key="1">
    <citation type="submission" date="2018-10" db="EMBL/GenBank/DDBJ databases">
        <title>Fifty Aureobasidium pullulans genomes reveal a recombining polyextremotolerant generalist.</title>
        <authorList>
            <person name="Gostincar C."/>
            <person name="Turk M."/>
            <person name="Zajc J."/>
            <person name="Gunde-Cimerman N."/>
        </authorList>
    </citation>
    <scope>NUCLEOTIDE SEQUENCE [LARGE SCALE GENOMIC DNA]</scope>
    <source>
        <strain evidence="13 14">EXF-10751</strain>
        <strain evidence="12 15">EXF-11013</strain>
    </source>
</reference>
<evidence type="ECO:0000313" key="15">
    <source>
        <dbReference type="Proteomes" id="UP000310687"/>
    </source>
</evidence>
<evidence type="ECO:0000256" key="7">
    <source>
        <dbReference type="ARBA" id="ARBA00023239"/>
    </source>
</evidence>
<accession>A0A4S8Z8R5</accession>
<evidence type="ECO:0000256" key="8">
    <source>
        <dbReference type="ARBA" id="ARBA00023268"/>
    </source>
</evidence>
<organism evidence="13 14">
    <name type="scientific">Aureobasidium pullulans</name>
    <name type="common">Black yeast</name>
    <name type="synonym">Pullularia pullulans</name>
    <dbReference type="NCBI Taxonomy" id="5580"/>
    <lineage>
        <taxon>Eukaryota</taxon>
        <taxon>Fungi</taxon>
        <taxon>Dikarya</taxon>
        <taxon>Ascomycota</taxon>
        <taxon>Pezizomycotina</taxon>
        <taxon>Dothideomycetes</taxon>
        <taxon>Dothideomycetidae</taxon>
        <taxon>Dothideales</taxon>
        <taxon>Saccotheciaceae</taxon>
        <taxon>Aureobasidium</taxon>
    </lineage>
</organism>
<dbReference type="Proteomes" id="UP000310687">
    <property type="component" value="Unassembled WGS sequence"/>
</dbReference>
<dbReference type="Proteomes" id="UP000310421">
    <property type="component" value="Unassembled WGS sequence"/>
</dbReference>
<evidence type="ECO:0000313" key="14">
    <source>
        <dbReference type="Proteomes" id="UP000310421"/>
    </source>
</evidence>
<keyword evidence="6" id="KW-0234">DNA repair</keyword>
<dbReference type="InterPro" id="IPR010979">
    <property type="entry name" value="Ribosomal_uS13-like_H2TH"/>
</dbReference>
<protein>
    <recommendedName>
        <fullName evidence="11">Formamidopyrimidine-DNA glycosylase catalytic domain-containing protein</fullName>
    </recommendedName>
</protein>
<gene>
    <name evidence="13" type="ORF">D6D20_04680</name>
    <name evidence="12" type="ORF">D6D22_03604</name>
</gene>
<feature type="compositionally biased region" description="Basic residues" evidence="10">
    <location>
        <begin position="320"/>
        <end position="331"/>
    </location>
</feature>
<dbReference type="FunFam" id="1.10.8.50:FF:000009">
    <property type="entry name" value="Formamidopyrimidine-DNA glycosylase"/>
    <property type="match status" value="1"/>
</dbReference>
<dbReference type="InterPro" id="IPR012319">
    <property type="entry name" value="FPG_cat"/>
</dbReference>
<dbReference type="EMBL" id="QZAN01000043">
    <property type="protein sequence ID" value="THW61921.1"/>
    <property type="molecule type" value="Genomic_DNA"/>
</dbReference>
<keyword evidence="9" id="KW-0326">Glycosidase</keyword>
<comment type="catalytic activity">
    <reaction evidence="1">
        <text>Hydrolysis of DNA containing ring-opened 7-methylguanine residues, releasing 2,6-diamino-4-hydroxy-5-(N-methyl)formamidopyrimidine.</text>
        <dbReference type="EC" id="3.2.2.23"/>
    </reaction>
</comment>
<dbReference type="CDD" id="cd08972">
    <property type="entry name" value="PF_Nei_N"/>
    <property type="match status" value="1"/>
</dbReference>
<dbReference type="PANTHER" id="PTHR22993">
    <property type="entry name" value="FORMAMIDOPYRIMIDINE-DNA GLYCOSYLASE"/>
    <property type="match status" value="1"/>
</dbReference>
<feature type="compositionally biased region" description="Acidic residues" evidence="10">
    <location>
        <begin position="302"/>
        <end position="315"/>
    </location>
</feature>
<evidence type="ECO:0000256" key="6">
    <source>
        <dbReference type="ARBA" id="ARBA00023204"/>
    </source>
</evidence>
<keyword evidence="3" id="KW-0227">DNA damage</keyword>
<dbReference type="Pfam" id="PF06831">
    <property type="entry name" value="H2TH"/>
    <property type="match status" value="1"/>
</dbReference>
<dbReference type="GO" id="GO:0006284">
    <property type="term" value="P:base-excision repair"/>
    <property type="evidence" value="ECO:0007669"/>
    <property type="project" value="InterPro"/>
</dbReference>
<evidence type="ECO:0000256" key="3">
    <source>
        <dbReference type="ARBA" id="ARBA00022763"/>
    </source>
</evidence>
<feature type="compositionally biased region" description="Basic and acidic residues" evidence="10">
    <location>
        <begin position="333"/>
        <end position="344"/>
    </location>
</feature>
<comment type="caution">
    <text evidence="13">The sequence shown here is derived from an EMBL/GenBank/DDBJ whole genome shotgun (WGS) entry which is preliminary data.</text>
</comment>
<feature type="compositionally biased region" description="Low complexity" evidence="10">
    <location>
        <begin position="381"/>
        <end position="394"/>
    </location>
</feature>
<dbReference type="SMART" id="SM00898">
    <property type="entry name" value="Fapy_DNA_glyco"/>
    <property type="match status" value="1"/>
</dbReference>
<dbReference type="GO" id="GO:0008270">
    <property type="term" value="F:zinc ion binding"/>
    <property type="evidence" value="ECO:0007669"/>
    <property type="project" value="InterPro"/>
</dbReference>
<dbReference type="SUPFAM" id="SSF81624">
    <property type="entry name" value="N-terminal domain of MutM-like DNA repair proteins"/>
    <property type="match status" value="1"/>
</dbReference>
<evidence type="ECO:0000313" key="12">
    <source>
        <dbReference type="EMBL" id="THW45282.1"/>
    </source>
</evidence>
<keyword evidence="5" id="KW-0238">DNA-binding</keyword>
<dbReference type="PANTHER" id="PTHR22993:SF9">
    <property type="entry name" value="FORMAMIDOPYRIMIDINE-DNA GLYCOSYLASE"/>
    <property type="match status" value="1"/>
</dbReference>
<sequence>MPEIGEVARIVHFLRKHCANKVISAVQVQEDNIIYGKVGTTASAFQKAMTGKRILDAKQQGKYFWLEMDSPPHPVMHLGMTGWIKFKTDDTSHYYRKPEDEDKPQEWPPRFWKFILQLQGEENEIAFVDPRRLARIRLVDVAAKELRNTTPLKENGPDPVIDKEILTERWLEEKLKSKKVPIKALLLDQANISGIGNWVADEVLYQARIHPEQYSYTFSSAQIAALHKAMMEVCGLAVEVLSDSSQFPETWLMKYRWDKGKKDKNVLPNGDKIVHLKVGGRTSAIVPRLQKKTGKVAGDVGSADEMEEDTAESQEEAAPKKPKSKAKKATTKVKNEVDEKETKPKRARTTKRKAETEDEDESASVKSEDEDTKPVKKRQTKTATKTNGTKATQAKPKKKNVKVETPAAEGQTRRRSGRLLGKDI</sequence>
<dbReference type="SMART" id="SM01232">
    <property type="entry name" value="H2TH"/>
    <property type="match status" value="1"/>
</dbReference>
<evidence type="ECO:0000313" key="13">
    <source>
        <dbReference type="EMBL" id="THW61921.1"/>
    </source>
</evidence>
<dbReference type="Gene3D" id="3.20.190.10">
    <property type="entry name" value="MutM-like, N-terminal"/>
    <property type="match status" value="1"/>
</dbReference>
<feature type="region of interest" description="Disordered" evidence="10">
    <location>
        <begin position="290"/>
        <end position="424"/>
    </location>
</feature>
<keyword evidence="7" id="KW-0456">Lyase</keyword>
<dbReference type="Pfam" id="PF01149">
    <property type="entry name" value="Fapy_DNA_glyco"/>
    <property type="match status" value="1"/>
</dbReference>
<evidence type="ECO:0000256" key="9">
    <source>
        <dbReference type="ARBA" id="ARBA00023295"/>
    </source>
</evidence>
<dbReference type="GO" id="GO:0008534">
    <property type="term" value="F:oxidized purine nucleobase lesion DNA N-glycosylase activity"/>
    <property type="evidence" value="ECO:0007669"/>
    <property type="project" value="UniProtKB-EC"/>
</dbReference>
<dbReference type="AlphaFoldDB" id="A0A4S8Z8R5"/>
<dbReference type="EMBL" id="QZAL01000036">
    <property type="protein sequence ID" value="THW45282.1"/>
    <property type="molecule type" value="Genomic_DNA"/>
</dbReference>
<dbReference type="InterPro" id="IPR035937">
    <property type="entry name" value="FPG_N"/>
</dbReference>
<evidence type="ECO:0000256" key="5">
    <source>
        <dbReference type="ARBA" id="ARBA00023125"/>
    </source>
</evidence>
<dbReference type="GO" id="GO:0003684">
    <property type="term" value="F:damaged DNA binding"/>
    <property type="evidence" value="ECO:0007669"/>
    <property type="project" value="InterPro"/>
</dbReference>
<evidence type="ECO:0000256" key="10">
    <source>
        <dbReference type="SAM" id="MobiDB-lite"/>
    </source>
</evidence>
<dbReference type="GO" id="GO:0005634">
    <property type="term" value="C:nucleus"/>
    <property type="evidence" value="ECO:0007669"/>
    <property type="project" value="TreeGrafter"/>
</dbReference>
<dbReference type="GO" id="GO:0003906">
    <property type="term" value="F:DNA-(apurinic or apyrimidinic site) endonuclease activity"/>
    <property type="evidence" value="ECO:0007669"/>
    <property type="project" value="InterPro"/>
</dbReference>
<proteinExistence type="inferred from homology"/>
<dbReference type="SUPFAM" id="SSF46946">
    <property type="entry name" value="S13-like H2TH domain"/>
    <property type="match status" value="1"/>
</dbReference>
<keyword evidence="4" id="KW-0378">Hydrolase</keyword>
<evidence type="ECO:0000256" key="2">
    <source>
        <dbReference type="ARBA" id="ARBA00009409"/>
    </source>
</evidence>
<feature type="domain" description="Formamidopyrimidine-DNA glycosylase catalytic" evidence="11">
    <location>
        <begin position="2"/>
        <end position="134"/>
    </location>
</feature>
<dbReference type="PROSITE" id="PS51068">
    <property type="entry name" value="FPG_CAT"/>
    <property type="match status" value="1"/>
</dbReference>
<evidence type="ECO:0000259" key="11">
    <source>
        <dbReference type="PROSITE" id="PS51068"/>
    </source>
</evidence>
<comment type="similarity">
    <text evidence="2">Belongs to the FPG family.</text>
</comment>
<dbReference type="Gene3D" id="1.10.8.50">
    <property type="match status" value="1"/>
</dbReference>
<dbReference type="InterPro" id="IPR015886">
    <property type="entry name" value="H2TH_FPG"/>
</dbReference>
<name>A0A4S8Z8R5_AURPU</name>